<dbReference type="Proteomes" id="UP000801428">
    <property type="component" value="Unassembled WGS sequence"/>
</dbReference>
<dbReference type="AlphaFoldDB" id="A0A9P4TFM7"/>
<evidence type="ECO:0000313" key="4">
    <source>
        <dbReference type="Proteomes" id="UP000801428"/>
    </source>
</evidence>
<dbReference type="PANTHER" id="PTHR38793:SF3">
    <property type="entry name" value="SMODS AND SLOG-ASSOCIATING 2TM EFFECTOR DOMAIN-CONTAINING PROTEIN"/>
    <property type="match status" value="1"/>
</dbReference>
<sequence>MSKWLFLQRHKPVVLPETSTTENAYGAVLGIDMEKGTTSIEERIRKEYRLHTAQYWFVATLANGLLWLQIVIGAALTALGASGTRQSQKAVIYLGAANTITAGLLTYFKSRNQPNRACQLRNALRTVRNNMDDQSRELSGLTPDQAREKARDIIEQYNNALATAASNYPDLWATIGDLSKFLPSKDLVGEAK</sequence>
<keyword evidence="4" id="KW-1185">Reference proteome</keyword>
<dbReference type="PANTHER" id="PTHR38793">
    <property type="entry name" value="SLATT_FUNGAL DOMAIN-CONTAINING PROTEIN-RELATED"/>
    <property type="match status" value="1"/>
</dbReference>
<keyword evidence="1" id="KW-1133">Transmembrane helix</keyword>
<evidence type="ECO:0000313" key="3">
    <source>
        <dbReference type="EMBL" id="KAF3003632.1"/>
    </source>
</evidence>
<keyword evidence="1" id="KW-0472">Membrane</keyword>
<dbReference type="EMBL" id="SWKU01000009">
    <property type="protein sequence ID" value="KAF3003632.1"/>
    <property type="molecule type" value="Genomic_DNA"/>
</dbReference>
<feature type="domain" description="SMODS and SLOG-associating 2TM effector" evidence="2">
    <location>
        <begin position="43"/>
        <end position="162"/>
    </location>
</feature>
<protein>
    <recommendedName>
        <fullName evidence="2">SMODS and SLOG-associating 2TM effector domain-containing protein</fullName>
    </recommendedName>
</protein>
<feature type="transmembrane region" description="Helical" evidence="1">
    <location>
        <begin position="55"/>
        <end position="78"/>
    </location>
</feature>
<accession>A0A9P4TFM7</accession>
<keyword evidence="1" id="KW-0812">Transmembrane</keyword>
<dbReference type="NCBIfam" id="NF033635">
    <property type="entry name" value="SLATT_fungal"/>
    <property type="match status" value="1"/>
</dbReference>
<dbReference type="InterPro" id="IPR041622">
    <property type="entry name" value="SLATT_fungi"/>
</dbReference>
<organism evidence="3 4">
    <name type="scientific">Curvularia kusanoi</name>
    <name type="common">Cochliobolus kusanoi</name>
    <dbReference type="NCBI Taxonomy" id="90978"/>
    <lineage>
        <taxon>Eukaryota</taxon>
        <taxon>Fungi</taxon>
        <taxon>Dikarya</taxon>
        <taxon>Ascomycota</taxon>
        <taxon>Pezizomycotina</taxon>
        <taxon>Dothideomycetes</taxon>
        <taxon>Pleosporomycetidae</taxon>
        <taxon>Pleosporales</taxon>
        <taxon>Pleosporineae</taxon>
        <taxon>Pleosporaceae</taxon>
        <taxon>Curvularia</taxon>
    </lineage>
</organism>
<feature type="transmembrane region" description="Helical" evidence="1">
    <location>
        <begin position="90"/>
        <end position="108"/>
    </location>
</feature>
<evidence type="ECO:0000259" key="2">
    <source>
        <dbReference type="Pfam" id="PF18142"/>
    </source>
</evidence>
<gene>
    <name evidence="3" type="ORF">E8E13_007691</name>
</gene>
<proteinExistence type="predicted"/>
<comment type="caution">
    <text evidence="3">The sequence shown here is derived from an EMBL/GenBank/DDBJ whole genome shotgun (WGS) entry which is preliminary data.</text>
</comment>
<reference evidence="3" key="1">
    <citation type="submission" date="2019-04" db="EMBL/GenBank/DDBJ databases">
        <title>Sequencing of skin fungus with MAO and IRED activity.</title>
        <authorList>
            <person name="Marsaioli A.J."/>
            <person name="Bonatto J.M.C."/>
            <person name="Reis Junior O."/>
        </authorList>
    </citation>
    <scope>NUCLEOTIDE SEQUENCE</scope>
    <source>
        <strain evidence="3">30M1</strain>
    </source>
</reference>
<dbReference type="Pfam" id="PF18142">
    <property type="entry name" value="SLATT_fungal"/>
    <property type="match status" value="1"/>
</dbReference>
<name>A0A9P4TFM7_CURKU</name>
<evidence type="ECO:0000256" key="1">
    <source>
        <dbReference type="SAM" id="Phobius"/>
    </source>
</evidence>
<dbReference type="OrthoDB" id="4472872at2759"/>